<keyword evidence="1" id="KW-0732">Signal</keyword>
<dbReference type="InterPro" id="IPR030395">
    <property type="entry name" value="GP_PDE_dom"/>
</dbReference>
<dbReference type="STRING" id="1055723.SAMN05216293_0693"/>
<dbReference type="PANTHER" id="PTHR46211:SF1">
    <property type="entry name" value="GLYCEROPHOSPHODIESTER PHOSPHODIESTERASE, CYTOPLASMIC"/>
    <property type="match status" value="1"/>
</dbReference>
<reference evidence="4 5" key="1">
    <citation type="submission" date="2016-11" db="EMBL/GenBank/DDBJ databases">
        <authorList>
            <person name="Varghese N."/>
            <person name="Submissions S."/>
        </authorList>
    </citation>
    <scope>NUCLEOTIDE SEQUENCE [LARGE SCALE GENOMIC DNA]</scope>
    <source>
        <strain evidence="4 5">CGMCC 1.12174</strain>
        <strain evidence="3 6">DSM 26351</strain>
    </source>
</reference>
<evidence type="ECO:0000313" key="4">
    <source>
        <dbReference type="EMBL" id="SHK29681.1"/>
    </source>
</evidence>
<dbReference type="Proteomes" id="UP000184031">
    <property type="component" value="Unassembled WGS sequence"/>
</dbReference>
<keyword evidence="6" id="KW-1185">Reference proteome</keyword>
<organism evidence="4 5">
    <name type="scientific">Flagellimonas taeanensis</name>
    <dbReference type="NCBI Taxonomy" id="1005926"/>
    <lineage>
        <taxon>Bacteria</taxon>
        <taxon>Pseudomonadati</taxon>
        <taxon>Bacteroidota</taxon>
        <taxon>Flavobacteriia</taxon>
        <taxon>Flavobacteriales</taxon>
        <taxon>Flavobacteriaceae</taxon>
        <taxon>Flagellimonas</taxon>
    </lineage>
</organism>
<feature type="domain" description="GP-PDE" evidence="2">
    <location>
        <begin position="36"/>
        <end position="265"/>
    </location>
</feature>
<dbReference type="AlphaFoldDB" id="A0A1M6RB56"/>
<proteinExistence type="predicted"/>
<name>A0A1M6RB56_9FLAO</name>
<protein>
    <submittedName>
        <fullName evidence="4">Glycerophosphoryl diester phosphodiesterase</fullName>
    </submittedName>
</protein>
<dbReference type="Proteomes" id="UP000198940">
    <property type="component" value="Unassembled WGS sequence"/>
</dbReference>
<sequence>MKLTSIYSQLMRRGAFLMLPLLLSNVSCSQEAGTNTRVIAHRGAWKTQDLPENSIAALKHAIELGCYGAEFDVHMTLDSIPVVNHDADFMGMDIEHTNYADLLSASLPNGEKIPTLEAYLKEGLQQDKTRLILEIKKAPSGKEHTLLLTEKAVALVKQLGGGDQVEYITFDFDAGVLVSQLTPGSEVAYLNGDLAPSEAKKSGYTSIDYNIKVYRNHPEWIEEAHKENMTVNVWTVNTEEDMMDMIQKKVDFITTNEPERLFELLSAQK</sequence>
<dbReference type="PROSITE" id="PS51704">
    <property type="entry name" value="GP_PDE"/>
    <property type="match status" value="1"/>
</dbReference>
<comment type="caution">
    <text evidence="4">The sequence shown here is derived from an EMBL/GenBank/DDBJ whole genome shotgun (WGS) entry which is preliminary data.</text>
</comment>
<dbReference type="Pfam" id="PF03009">
    <property type="entry name" value="GDPD"/>
    <property type="match status" value="1"/>
</dbReference>
<dbReference type="GO" id="GO:0006629">
    <property type="term" value="P:lipid metabolic process"/>
    <property type="evidence" value="ECO:0007669"/>
    <property type="project" value="InterPro"/>
</dbReference>
<dbReference type="EMBL" id="FRAT01000002">
    <property type="protein sequence ID" value="SHK29681.1"/>
    <property type="molecule type" value="Genomic_DNA"/>
</dbReference>
<evidence type="ECO:0000313" key="5">
    <source>
        <dbReference type="Proteomes" id="UP000184031"/>
    </source>
</evidence>
<evidence type="ECO:0000313" key="3">
    <source>
        <dbReference type="EMBL" id="SFB74678.1"/>
    </source>
</evidence>
<dbReference type="InterPro" id="IPR017946">
    <property type="entry name" value="PLC-like_Pdiesterase_TIM-brl"/>
</dbReference>
<evidence type="ECO:0000256" key="1">
    <source>
        <dbReference type="SAM" id="SignalP"/>
    </source>
</evidence>
<gene>
    <name evidence="3" type="ORF">SAMN04487891_10218</name>
    <name evidence="4" type="ORF">SAMN05216293_0693</name>
</gene>
<feature type="signal peptide" evidence="1">
    <location>
        <begin position="1"/>
        <end position="32"/>
    </location>
</feature>
<evidence type="ECO:0000313" key="6">
    <source>
        <dbReference type="Proteomes" id="UP000198940"/>
    </source>
</evidence>
<dbReference type="GO" id="GO:0008081">
    <property type="term" value="F:phosphoric diester hydrolase activity"/>
    <property type="evidence" value="ECO:0007669"/>
    <property type="project" value="InterPro"/>
</dbReference>
<dbReference type="PANTHER" id="PTHR46211">
    <property type="entry name" value="GLYCEROPHOSPHORYL DIESTER PHOSPHODIESTERASE"/>
    <property type="match status" value="1"/>
</dbReference>
<dbReference type="EMBL" id="FOKU01000002">
    <property type="protein sequence ID" value="SFB74678.1"/>
    <property type="molecule type" value="Genomic_DNA"/>
</dbReference>
<evidence type="ECO:0000259" key="2">
    <source>
        <dbReference type="PROSITE" id="PS51704"/>
    </source>
</evidence>
<accession>A0A1M6RB56</accession>
<feature type="chain" id="PRO_5009920555" evidence="1">
    <location>
        <begin position="33"/>
        <end position="269"/>
    </location>
</feature>
<dbReference type="SUPFAM" id="SSF51695">
    <property type="entry name" value="PLC-like phosphodiesterases"/>
    <property type="match status" value="1"/>
</dbReference>
<dbReference type="Gene3D" id="3.20.20.190">
    <property type="entry name" value="Phosphatidylinositol (PI) phosphodiesterase"/>
    <property type="match status" value="1"/>
</dbReference>